<dbReference type="InterPro" id="IPR021858">
    <property type="entry name" value="Fun_TF"/>
</dbReference>
<dbReference type="Pfam" id="PF11951">
    <property type="entry name" value="Fungal_trans_2"/>
    <property type="match status" value="1"/>
</dbReference>
<evidence type="ECO:0000313" key="2">
    <source>
        <dbReference type="Proteomes" id="UP001610444"/>
    </source>
</evidence>
<reference evidence="1 2" key="1">
    <citation type="submission" date="2024-07" db="EMBL/GenBank/DDBJ databases">
        <title>Section-level genome sequencing and comparative genomics of Aspergillus sections Usti and Cavernicolus.</title>
        <authorList>
            <consortium name="Lawrence Berkeley National Laboratory"/>
            <person name="Nybo J.L."/>
            <person name="Vesth T.C."/>
            <person name="Theobald S."/>
            <person name="Frisvad J.C."/>
            <person name="Larsen T.O."/>
            <person name="Kjaerboelling I."/>
            <person name="Rothschild-Mancinelli K."/>
            <person name="Lyhne E.K."/>
            <person name="Kogle M.E."/>
            <person name="Barry K."/>
            <person name="Clum A."/>
            <person name="Na H."/>
            <person name="Ledsgaard L."/>
            <person name="Lin J."/>
            <person name="Lipzen A."/>
            <person name="Kuo A."/>
            <person name="Riley R."/>
            <person name="Mondo S."/>
            <person name="LaButti K."/>
            <person name="Haridas S."/>
            <person name="Pangalinan J."/>
            <person name="Salamov A.A."/>
            <person name="Simmons B.A."/>
            <person name="Magnuson J.K."/>
            <person name="Chen J."/>
            <person name="Drula E."/>
            <person name="Henrissat B."/>
            <person name="Wiebenga A."/>
            <person name="Lubbers R.J."/>
            <person name="Gomes A.C."/>
            <person name="Macurrencykelacurrency M.R."/>
            <person name="Stajich J."/>
            <person name="Grigoriev I.V."/>
            <person name="Mortensen U.H."/>
            <person name="De vries R.P."/>
            <person name="Baker S.E."/>
            <person name="Andersen M.R."/>
        </authorList>
    </citation>
    <scope>NUCLEOTIDE SEQUENCE [LARGE SCALE GENOMIC DNA]</scope>
    <source>
        <strain evidence="1 2">CBS 756.74</strain>
    </source>
</reference>
<evidence type="ECO:0000313" key="1">
    <source>
        <dbReference type="EMBL" id="KAL2850015.1"/>
    </source>
</evidence>
<dbReference type="Proteomes" id="UP001610444">
    <property type="component" value="Unassembled WGS sequence"/>
</dbReference>
<dbReference type="GeneID" id="98155314"/>
<organism evidence="1 2">
    <name type="scientific">Aspergillus pseudodeflectus</name>
    <dbReference type="NCBI Taxonomy" id="176178"/>
    <lineage>
        <taxon>Eukaryota</taxon>
        <taxon>Fungi</taxon>
        <taxon>Dikarya</taxon>
        <taxon>Ascomycota</taxon>
        <taxon>Pezizomycotina</taxon>
        <taxon>Eurotiomycetes</taxon>
        <taxon>Eurotiomycetidae</taxon>
        <taxon>Eurotiales</taxon>
        <taxon>Aspergillaceae</taxon>
        <taxon>Aspergillus</taxon>
        <taxon>Aspergillus subgen. Nidulantes</taxon>
    </lineage>
</organism>
<dbReference type="EMBL" id="JBFXLR010000021">
    <property type="protein sequence ID" value="KAL2850015.1"/>
    <property type="molecule type" value="Genomic_DNA"/>
</dbReference>
<dbReference type="PANTHER" id="PTHR37540">
    <property type="entry name" value="TRANSCRIPTION FACTOR (ACR-2), PUTATIVE-RELATED-RELATED"/>
    <property type="match status" value="1"/>
</dbReference>
<name>A0ABR4KCK6_9EURO</name>
<comment type="caution">
    <text evidence="1">The sequence shown here is derived from an EMBL/GenBank/DDBJ whole genome shotgun (WGS) entry which is preliminary data.</text>
</comment>
<sequence>MTPPLPSQPREWVFITTSPTHRHPTKSQRSRARRRVMREIGYARRKVHAQAVPGEEYETQLITRGAIQISSVLAAPVVSPAPALSSLALDRESRWLLHHMFSDTNSNQSRIYRDRWYPICLTNAAAFNQMLATYATHVAQGRVEYELKPFILSSHTKALSGVRLSLGSSSMFDKHMLNGAVSAIAALACYSHLEGDALSWKLHITAVARLVEESGLAVKELDQKVLGLVEWVESIGSYAFDTRPELRDLKAREPYHISPPDSTSPCFSGIDLPLSLLSAFRALQETNEQLSMRQASFGEAIWQCPIEIDQLIHPLTYRFLTLDPSPTDAAPFYTCVRSAALLYLAEFRRRSGISPVVTRIHLQRLRISMEALGQSAVKMPLALWLFTLGAMEAISQSDQQYFYSQLLGLLQVSGINSVPLWTQHLTEVVWFGVLFHDKLVIILHTLYPVTPSLPTKRPKDRKESRGLQGIRRVDVLAPL</sequence>
<keyword evidence="2" id="KW-1185">Reference proteome</keyword>
<proteinExistence type="predicted"/>
<gene>
    <name evidence="1" type="ORF">BJX68DRAFT_237208</name>
</gene>
<protein>
    <recommendedName>
        <fullName evidence="3">C6 transcription factor</fullName>
    </recommendedName>
</protein>
<accession>A0ABR4KCK6</accession>
<dbReference type="RefSeq" id="XP_070899097.1">
    <property type="nucleotide sequence ID" value="XM_071040150.1"/>
</dbReference>
<evidence type="ECO:0008006" key="3">
    <source>
        <dbReference type="Google" id="ProtNLM"/>
    </source>
</evidence>
<dbReference type="PANTHER" id="PTHR37540:SF5">
    <property type="entry name" value="TRANSCRIPTION FACTOR DOMAIN-CONTAINING PROTEIN"/>
    <property type="match status" value="1"/>
</dbReference>